<dbReference type="Proteomes" id="UP000252355">
    <property type="component" value="Unassembled WGS sequence"/>
</dbReference>
<organism evidence="2 3">
    <name type="scientific">Candidatus Ozemobacter sibiricus</name>
    <dbReference type="NCBI Taxonomy" id="2268124"/>
    <lineage>
        <taxon>Bacteria</taxon>
        <taxon>Candidatus Ozemobacteria</taxon>
        <taxon>Candidatus Ozemobacterales</taxon>
        <taxon>Candidatus Ozemobacteraceae</taxon>
        <taxon>Candidatus Ozemobacter</taxon>
    </lineage>
</organism>
<dbReference type="AlphaFoldDB" id="A0A367ZK01"/>
<gene>
    <name evidence="2" type="ORF">OZSIB_1528</name>
</gene>
<proteinExistence type="predicted"/>
<dbReference type="Gene3D" id="3.20.20.190">
    <property type="entry name" value="Phosphatidylinositol (PI) phosphodiesterase"/>
    <property type="match status" value="1"/>
</dbReference>
<comment type="caution">
    <text evidence="2">The sequence shown here is derived from an EMBL/GenBank/DDBJ whole genome shotgun (WGS) entry which is preliminary data.</text>
</comment>
<dbReference type="GO" id="GO:0008081">
    <property type="term" value="F:phosphoric diester hydrolase activity"/>
    <property type="evidence" value="ECO:0007669"/>
    <property type="project" value="InterPro"/>
</dbReference>
<feature type="domain" description="GP-PDE" evidence="1">
    <location>
        <begin position="1"/>
        <end position="240"/>
    </location>
</feature>
<protein>
    <submittedName>
        <fullName evidence="2">Glycerophosphoryl diester phosphodiesterase</fullName>
    </submittedName>
</protein>
<dbReference type="GO" id="GO:0006629">
    <property type="term" value="P:lipid metabolic process"/>
    <property type="evidence" value="ECO:0007669"/>
    <property type="project" value="InterPro"/>
</dbReference>
<evidence type="ECO:0000259" key="1">
    <source>
        <dbReference type="PROSITE" id="PS51704"/>
    </source>
</evidence>
<dbReference type="PANTHER" id="PTHR46211">
    <property type="entry name" value="GLYCEROPHOSPHORYL DIESTER PHOSPHODIESTERASE"/>
    <property type="match status" value="1"/>
</dbReference>
<dbReference type="PANTHER" id="PTHR46211:SF1">
    <property type="entry name" value="GLYCEROPHOSPHODIESTER PHOSPHODIESTERASE, CYTOPLASMIC"/>
    <property type="match status" value="1"/>
</dbReference>
<evidence type="ECO:0000313" key="3">
    <source>
        <dbReference type="Proteomes" id="UP000252355"/>
    </source>
</evidence>
<dbReference type="SUPFAM" id="SSF51695">
    <property type="entry name" value="PLC-like phosphodiesterases"/>
    <property type="match status" value="1"/>
</dbReference>
<reference evidence="2 3" key="1">
    <citation type="submission" date="2018-05" db="EMBL/GenBank/DDBJ databases">
        <title>A metagenomic window into the 2 km-deep terrestrial subsurface aquifer revealed taxonomically and functionally diverse microbial community comprising novel uncultured bacterial lineages.</title>
        <authorList>
            <person name="Kadnikov V.V."/>
            <person name="Mardanov A.V."/>
            <person name="Beletsky A.V."/>
            <person name="Banks D."/>
            <person name="Pimenov N.V."/>
            <person name="Frank Y.A."/>
            <person name="Karnachuk O.V."/>
            <person name="Ravin N.V."/>
        </authorList>
    </citation>
    <scope>NUCLEOTIDE SEQUENCE [LARGE SCALE GENOMIC DNA]</scope>
    <source>
        <strain evidence="2">BY5</strain>
    </source>
</reference>
<sequence>MMAHRGDRSRYPENSLLSFQMAWEAGADLVETDLRLTRDGVPVCLHDSTVDRTTDGLGPIDRLTLAEARRLRLRWPLAAERGRPASQRASEPFITIPTLEEVAAAVPPDRGLALELKGPAFLQTEAARRVVAIVTRAGLRDRTIILSFARASLATFRAAAPDLPIGLITMRGLSPPTGFDVLGPVWPILFLNPWYVAQAHRQGQLVCPLDPTPEPRLAWYRWLDVDAILTDDPVATVDRWRGFG</sequence>
<dbReference type="Pfam" id="PF03009">
    <property type="entry name" value="GDPD"/>
    <property type="match status" value="1"/>
</dbReference>
<dbReference type="InterPro" id="IPR030395">
    <property type="entry name" value="GP_PDE_dom"/>
</dbReference>
<dbReference type="EMBL" id="QOQW01000023">
    <property type="protein sequence ID" value="RCK78426.1"/>
    <property type="molecule type" value="Genomic_DNA"/>
</dbReference>
<dbReference type="PROSITE" id="PS51704">
    <property type="entry name" value="GP_PDE"/>
    <property type="match status" value="1"/>
</dbReference>
<dbReference type="InterPro" id="IPR017946">
    <property type="entry name" value="PLC-like_Pdiesterase_TIM-brl"/>
</dbReference>
<name>A0A367ZK01_9BACT</name>
<evidence type="ECO:0000313" key="2">
    <source>
        <dbReference type="EMBL" id="RCK78426.1"/>
    </source>
</evidence>
<accession>A0A367ZK01</accession>